<evidence type="ECO:0000313" key="4">
    <source>
        <dbReference type="EMBL" id="ANY69608.1"/>
    </source>
</evidence>
<keyword evidence="2" id="KW-0472">Membrane</keyword>
<dbReference type="InterPro" id="IPR001387">
    <property type="entry name" value="Cro/C1-type_HTH"/>
</dbReference>
<feature type="region of interest" description="Disordered" evidence="1">
    <location>
        <begin position="271"/>
        <end position="299"/>
    </location>
</feature>
<feature type="region of interest" description="Disordered" evidence="1">
    <location>
        <begin position="137"/>
        <end position="177"/>
    </location>
</feature>
<sequence length="299" mass="31998">MSNLGALLRKAREERGLTLDDIQETTKIRKRYLEAIESGDHSVLPGSFYLRAFVKNYCEAVGLDTEEVLRLHEKEVPNTITETLTEPVTTRPPRRVQSVGSDRIGKLGFNVMMWSFLILIVAVVWIFVINQKDKPSDMVDQGTKITDESAPPTPTPEAGASTGAVAPTITPSPTPTIQEDVTVTFSSKIGKVDHYDVGPGTAVHKLEIKVAGGKSWMEVREGGSKGSALLSENANDGSTLSFELTQPLYINVGRADLVTISVDGVLVPDGDRAGSKKIQLNPAASANAGSPEATGSATP</sequence>
<dbReference type="Pfam" id="PF13413">
    <property type="entry name" value="HTH_25"/>
    <property type="match status" value="1"/>
</dbReference>
<accession>A0A1B2DPI1</accession>
<dbReference type="EMBL" id="CP016808">
    <property type="protein sequence ID" value="ANY69608.1"/>
    <property type="molecule type" value="Genomic_DNA"/>
</dbReference>
<evidence type="ECO:0000259" key="3">
    <source>
        <dbReference type="SMART" id="SM00530"/>
    </source>
</evidence>
<feature type="compositionally biased region" description="Low complexity" evidence="1">
    <location>
        <begin position="167"/>
        <end position="177"/>
    </location>
</feature>
<gene>
    <name evidence="4" type="ORF">BBD42_26325</name>
</gene>
<feature type="domain" description="HTH cro/C1-type" evidence="3">
    <location>
        <begin position="7"/>
        <end position="63"/>
    </location>
</feature>
<feature type="transmembrane region" description="Helical" evidence="2">
    <location>
        <begin position="107"/>
        <end position="128"/>
    </location>
</feature>
<dbReference type="PANTHER" id="PTHR34475:SF1">
    <property type="entry name" value="CYTOSKELETON PROTEIN RODZ"/>
    <property type="match status" value="1"/>
</dbReference>
<dbReference type="CDD" id="cd00093">
    <property type="entry name" value="HTH_XRE"/>
    <property type="match status" value="1"/>
</dbReference>
<name>A0A1B2DPI1_9BACL</name>
<dbReference type="Gene3D" id="1.10.260.40">
    <property type="entry name" value="lambda repressor-like DNA-binding domains"/>
    <property type="match status" value="1"/>
</dbReference>
<dbReference type="SMART" id="SM00530">
    <property type="entry name" value="HTH_XRE"/>
    <property type="match status" value="1"/>
</dbReference>
<dbReference type="PANTHER" id="PTHR34475">
    <property type="match status" value="1"/>
</dbReference>
<feature type="compositionally biased region" description="Polar residues" evidence="1">
    <location>
        <begin position="282"/>
        <end position="299"/>
    </location>
</feature>
<dbReference type="SUPFAM" id="SSF47413">
    <property type="entry name" value="lambda repressor-like DNA-binding domains"/>
    <property type="match status" value="1"/>
</dbReference>
<keyword evidence="2" id="KW-0812">Transmembrane</keyword>
<dbReference type="RefSeq" id="WP_099520630.1">
    <property type="nucleotide sequence ID" value="NZ_CP016808.1"/>
</dbReference>
<reference evidence="4" key="1">
    <citation type="submission" date="2016-08" db="EMBL/GenBank/DDBJ databases">
        <title>Complete Genome Seqeunce of Paenibacillus sp. BIHB 4019 from tea rhizoplane.</title>
        <authorList>
            <person name="Thakur R."/>
            <person name="Swarnkar M.K."/>
            <person name="Gulati A."/>
        </authorList>
    </citation>
    <scope>NUCLEOTIDE SEQUENCE [LARGE SCALE GENOMIC DNA]</scope>
    <source>
        <strain evidence="4">BIHB4019</strain>
    </source>
</reference>
<evidence type="ECO:0000256" key="2">
    <source>
        <dbReference type="SAM" id="Phobius"/>
    </source>
</evidence>
<proteinExistence type="predicted"/>
<evidence type="ECO:0000256" key="1">
    <source>
        <dbReference type="SAM" id="MobiDB-lite"/>
    </source>
</evidence>
<keyword evidence="2" id="KW-1133">Transmembrane helix</keyword>
<organism evidence="4">
    <name type="scientific">Paenibacillus sp. BIHB 4019</name>
    <dbReference type="NCBI Taxonomy" id="1870819"/>
    <lineage>
        <taxon>Bacteria</taxon>
        <taxon>Bacillati</taxon>
        <taxon>Bacillota</taxon>
        <taxon>Bacilli</taxon>
        <taxon>Bacillales</taxon>
        <taxon>Paenibacillaceae</taxon>
        <taxon>Paenibacillus</taxon>
    </lineage>
</organism>
<dbReference type="Pfam" id="PF13464">
    <property type="entry name" value="RodZ_C"/>
    <property type="match status" value="1"/>
</dbReference>
<dbReference type="InterPro" id="IPR025194">
    <property type="entry name" value="RodZ-like_C"/>
</dbReference>
<dbReference type="InterPro" id="IPR050400">
    <property type="entry name" value="Bact_Cytoskel_RodZ"/>
</dbReference>
<dbReference type="GO" id="GO:0003677">
    <property type="term" value="F:DNA binding"/>
    <property type="evidence" value="ECO:0007669"/>
    <property type="project" value="InterPro"/>
</dbReference>
<dbReference type="AlphaFoldDB" id="A0A1B2DPI1"/>
<dbReference type="InterPro" id="IPR010982">
    <property type="entry name" value="Lambda_DNA-bd_dom_sf"/>
</dbReference>
<protein>
    <recommendedName>
        <fullName evidence="3">HTH cro/C1-type domain-containing protein</fullName>
    </recommendedName>
</protein>